<keyword evidence="2" id="KW-1185">Reference proteome</keyword>
<organism evidence="1 2">
    <name type="scientific">Zarea fungicola</name>
    <dbReference type="NCBI Taxonomy" id="93591"/>
    <lineage>
        <taxon>Eukaryota</taxon>
        <taxon>Fungi</taxon>
        <taxon>Dikarya</taxon>
        <taxon>Ascomycota</taxon>
        <taxon>Pezizomycotina</taxon>
        <taxon>Sordariomycetes</taxon>
        <taxon>Hypocreomycetidae</taxon>
        <taxon>Hypocreales</taxon>
        <taxon>Cordycipitaceae</taxon>
        <taxon>Zarea</taxon>
    </lineage>
</organism>
<reference evidence="1" key="1">
    <citation type="submission" date="2022-08" db="EMBL/GenBank/DDBJ databases">
        <title>Genome Sequence of Lecanicillium fungicola.</title>
        <authorList>
            <person name="Buettner E."/>
        </authorList>
    </citation>
    <scope>NUCLEOTIDE SEQUENCE</scope>
    <source>
        <strain evidence="1">Babe33</strain>
    </source>
</reference>
<evidence type="ECO:0000313" key="2">
    <source>
        <dbReference type="Proteomes" id="UP001143910"/>
    </source>
</evidence>
<protein>
    <submittedName>
        <fullName evidence="1">Uncharacterized protein</fullName>
    </submittedName>
</protein>
<dbReference type="EMBL" id="JANJQO010002789">
    <property type="protein sequence ID" value="KAJ2965965.1"/>
    <property type="molecule type" value="Genomic_DNA"/>
</dbReference>
<dbReference type="Proteomes" id="UP001143910">
    <property type="component" value="Unassembled WGS sequence"/>
</dbReference>
<gene>
    <name evidence="1" type="ORF">NQ176_g10364</name>
</gene>
<comment type="caution">
    <text evidence="1">The sequence shown here is derived from an EMBL/GenBank/DDBJ whole genome shotgun (WGS) entry which is preliminary data.</text>
</comment>
<name>A0ACC1MGP8_9HYPO</name>
<accession>A0ACC1MGP8</accession>
<evidence type="ECO:0000313" key="1">
    <source>
        <dbReference type="EMBL" id="KAJ2965965.1"/>
    </source>
</evidence>
<proteinExistence type="predicted"/>
<sequence>MPLTIVLKPPCEPTYHGEKSGLLGLPLEIRRIIILHVFKHRHRKAPLLTKKVLSDRIRLRNRFDDKYPIETNIYVCRQKSYIHANALLQTNRQLRQDTLDIIQDTLKTGKVKIPFVLDLMVIKDVGLLPTWMSCPYLPENIKRLKVNVRVFRPDKDIIPESWIPAAVYGGREWSYEFTVCEWNFFVVLLFYAMGRLSPSSENTIREQPETEPVQHMDKLSLGQQPPGVSVYISAKAPYTVDELYLNVEKYEYYANGKFVLPYVEDWNKSSLWYKEGYYTFGRTIFTDDLLENDDDRIIVRVLKAGTLGTGQVSGIGGTLKELAYEAGDSHPWHTSYGYVTMQIYLDALARNIKTVKTAYNERAETSVGDAGHWESLLGYYFESDDIVKAFKKEKSKEDPNEHVLHWFRLVKRRMDLGWWDDDHYKRLWHGWHPAGAPFRSFQ</sequence>